<proteinExistence type="predicted"/>
<gene>
    <name evidence="2" type="ORF">HYT40_02350</name>
</gene>
<feature type="transmembrane region" description="Helical" evidence="1">
    <location>
        <begin position="9"/>
        <end position="32"/>
    </location>
</feature>
<comment type="caution">
    <text evidence="2">The sequence shown here is derived from an EMBL/GenBank/DDBJ whole genome shotgun (WGS) entry which is preliminary data.</text>
</comment>
<evidence type="ECO:0008006" key="4">
    <source>
        <dbReference type="Google" id="ProtNLM"/>
    </source>
</evidence>
<dbReference type="EMBL" id="JACOZA010000064">
    <property type="protein sequence ID" value="MBI2096973.1"/>
    <property type="molecule type" value="Genomic_DNA"/>
</dbReference>
<organism evidence="2 3">
    <name type="scientific">Candidatus Sungiibacteriota bacterium</name>
    <dbReference type="NCBI Taxonomy" id="2750080"/>
    <lineage>
        <taxon>Bacteria</taxon>
        <taxon>Candidatus Sungiibacteriota</taxon>
    </lineage>
</organism>
<dbReference type="SUPFAM" id="SSF82171">
    <property type="entry name" value="DPP6 N-terminal domain-like"/>
    <property type="match status" value="1"/>
</dbReference>
<evidence type="ECO:0000313" key="3">
    <source>
        <dbReference type="Proteomes" id="UP000724148"/>
    </source>
</evidence>
<dbReference type="Proteomes" id="UP000724148">
    <property type="component" value="Unassembled WGS sequence"/>
</dbReference>
<evidence type="ECO:0000313" key="2">
    <source>
        <dbReference type="EMBL" id="MBI2096973.1"/>
    </source>
</evidence>
<keyword evidence="1" id="KW-0472">Membrane</keyword>
<dbReference type="AlphaFoldDB" id="A0A931SE14"/>
<evidence type="ECO:0000256" key="1">
    <source>
        <dbReference type="SAM" id="Phobius"/>
    </source>
</evidence>
<protein>
    <recommendedName>
        <fullName evidence="4">PEGA domain-containing protein</fullName>
    </recommendedName>
</protein>
<reference evidence="2" key="1">
    <citation type="submission" date="2020-07" db="EMBL/GenBank/DDBJ databases">
        <title>Huge and variable diversity of episymbiotic CPR bacteria and DPANN archaea in groundwater ecosystems.</title>
        <authorList>
            <person name="He C.Y."/>
            <person name="Keren R."/>
            <person name="Whittaker M."/>
            <person name="Farag I.F."/>
            <person name="Doudna J."/>
            <person name="Cate J.H.D."/>
            <person name="Banfield J.F."/>
        </authorList>
    </citation>
    <scope>NUCLEOTIDE SEQUENCE</scope>
    <source>
        <strain evidence="2">NC_groundwater_193_Ag_S-0.1um_51_7</strain>
    </source>
</reference>
<name>A0A931SE14_9BACT</name>
<keyword evidence="1" id="KW-1133">Transmembrane helix</keyword>
<accession>A0A931SE14</accession>
<keyword evidence="1" id="KW-0812">Transmembrane</keyword>
<sequence length="487" mass="53715">MRKTTRRAIFYGFLLAFLAATPFIILYSLGYIPDIKEGRLNLTGGFFVKTNETGVNIAVNGAIEKQTGFLSRGALVNDVPPGTIAVEVTKEGFYPWRKAIEIEGQLVQEFPYILLIPRNLNSSIIAGATTSLPLSLVPKALIPDPNGQKLFWATIERKAALLRLIDRESGKDVRSGVFLPAGENFESASWNGDGSEVLVGASGENSKRWYVIKADGGKPERLFDPAGTLFLTSSATSSIQVDQRLKLGAVKQVVWDISTANRFYLYNGENLYRWDRGARAARPVLQRIEAFTVTGDEIIFINQSGFIGRADLDGTITESLDRPGFFISEAQTPQIFKSTTGAIIVADSAGGLYYGEASAKKFKPVASNVSMIKFSPDEERLAYSNQDGELFMLLFADENRQPFRPKNTPYQLIDAAVPIGNLIWFNKKSTHIVFTTKNGIFITETDNRFGTNTTTLKTGQFLIAAVPNDPNSFYFTDGEAIQEMTIK</sequence>